<dbReference type="Pfam" id="PF07531">
    <property type="entry name" value="TAFH"/>
    <property type="match status" value="1"/>
</dbReference>
<evidence type="ECO:0000256" key="3">
    <source>
        <dbReference type="ARBA" id="ARBA00023163"/>
    </source>
</evidence>
<keyword evidence="3" id="KW-0804">Transcription</keyword>
<dbReference type="AlphaFoldDB" id="A0A914CAI4"/>
<dbReference type="WBParaSite" id="ACRNAN_Path_696.g2606.t1">
    <property type="protein sequence ID" value="ACRNAN_Path_696.g2606.t1"/>
    <property type="gene ID" value="ACRNAN_Path_696.g2606"/>
</dbReference>
<dbReference type="Pfam" id="PF07707">
    <property type="entry name" value="BACK"/>
    <property type="match status" value="1"/>
</dbReference>
<dbReference type="SMART" id="SM00225">
    <property type="entry name" value="BTB"/>
    <property type="match status" value="1"/>
</dbReference>
<evidence type="ECO:0000259" key="7">
    <source>
        <dbReference type="PROSITE" id="PS51119"/>
    </source>
</evidence>
<dbReference type="GO" id="GO:0005634">
    <property type="term" value="C:nucleus"/>
    <property type="evidence" value="ECO:0007669"/>
    <property type="project" value="UniProtKB-SubCell"/>
</dbReference>
<dbReference type="PROSITE" id="PS50097">
    <property type="entry name" value="BTB"/>
    <property type="match status" value="1"/>
</dbReference>
<dbReference type="InterPro" id="IPR000210">
    <property type="entry name" value="BTB/POZ_dom"/>
</dbReference>
<dbReference type="SMART" id="SM00549">
    <property type="entry name" value="TAFH"/>
    <property type="match status" value="1"/>
</dbReference>
<dbReference type="GO" id="GO:0005829">
    <property type="term" value="C:cytosol"/>
    <property type="evidence" value="ECO:0007669"/>
    <property type="project" value="TreeGrafter"/>
</dbReference>
<dbReference type="Gene3D" id="1.25.40.420">
    <property type="match status" value="1"/>
</dbReference>
<keyword evidence="8" id="KW-1185">Reference proteome</keyword>
<dbReference type="InterPro" id="IPR011333">
    <property type="entry name" value="SKP1/BTB/POZ_sf"/>
</dbReference>
<feature type="domain" description="TAFH" evidence="7">
    <location>
        <begin position="27"/>
        <end position="126"/>
    </location>
</feature>
<dbReference type="Proteomes" id="UP000887540">
    <property type="component" value="Unplaced"/>
</dbReference>
<evidence type="ECO:0000313" key="9">
    <source>
        <dbReference type="WBParaSite" id="ACRNAN_Path_696.g2606.t1"/>
    </source>
</evidence>
<dbReference type="SMART" id="SM00875">
    <property type="entry name" value="BACK"/>
    <property type="match status" value="1"/>
</dbReference>
<evidence type="ECO:0000259" key="6">
    <source>
        <dbReference type="PROSITE" id="PS50097"/>
    </source>
</evidence>
<dbReference type="Gene3D" id="1.20.120.1110">
    <property type="entry name" value="TAFH/NHR1 domain"/>
    <property type="match status" value="1"/>
</dbReference>
<reference evidence="9" key="1">
    <citation type="submission" date="2022-11" db="UniProtKB">
        <authorList>
            <consortium name="WormBaseParasite"/>
        </authorList>
    </citation>
    <scope>IDENTIFICATION</scope>
</reference>
<dbReference type="Gene3D" id="3.30.710.10">
    <property type="entry name" value="Potassium Channel Kv1.1, Chain A"/>
    <property type="match status" value="1"/>
</dbReference>
<feature type="region of interest" description="Disordered" evidence="5">
    <location>
        <begin position="1"/>
        <end position="25"/>
    </location>
</feature>
<evidence type="ECO:0000256" key="4">
    <source>
        <dbReference type="ARBA" id="ARBA00023242"/>
    </source>
</evidence>
<accession>A0A914CAI4</accession>
<dbReference type="InterPro" id="IPR003894">
    <property type="entry name" value="TAFH_NHR1"/>
</dbReference>
<sequence length="438" mass="50452">MMASQDGPIPHKRPRLNEEDVENNPEKMEIQKCARFFRTLLHLSTNNKNYARRKIKKTVMELVQEVLLKPISPEEFVTRLQNVLHSQAQPNLLPFLHKTLPSLRAAVINGEIDIPEIFESSDKDEKHGSSLSIPEIDDYWQCDKSLVQRHLCTLNHGLFADVVLSVGDEEMKLPAHKYMLMVGSPIFEKMFSDEISNGVVFETIEYEGRKLHNIKISDVPPDAMKVFLNFLYSENEIPELSGAFNTSKIDLALNLLYIAKKYLVKKLEDQCKSYLTNRINLMTIFPIFEHALLFNCDEMINACKDYLMKKECEPAFRSKAFCEISRKSLISLLELDCLGVDEFSLYGYVLTWAQSECERLMLTSTSENLREVLGSAFYLIRFPAMSLDQFADIANNKFFIDPGLLLTDAECLRIYSFLTKKNEIEDLLFKTTPRSHET</sequence>
<evidence type="ECO:0000256" key="2">
    <source>
        <dbReference type="ARBA" id="ARBA00023015"/>
    </source>
</evidence>
<dbReference type="PANTHER" id="PTHR45774:SF4">
    <property type="entry name" value="AXUNDEAD, ISOFORM F"/>
    <property type="match status" value="1"/>
</dbReference>
<dbReference type="Pfam" id="PF00651">
    <property type="entry name" value="BTB"/>
    <property type="match status" value="1"/>
</dbReference>
<dbReference type="SUPFAM" id="SSF158553">
    <property type="entry name" value="TAFH domain-like"/>
    <property type="match status" value="1"/>
</dbReference>
<dbReference type="SUPFAM" id="SSF54695">
    <property type="entry name" value="POZ domain"/>
    <property type="match status" value="1"/>
</dbReference>
<evidence type="ECO:0000313" key="8">
    <source>
        <dbReference type="Proteomes" id="UP000887540"/>
    </source>
</evidence>
<evidence type="ECO:0000256" key="1">
    <source>
        <dbReference type="ARBA" id="ARBA00004123"/>
    </source>
</evidence>
<keyword evidence="2" id="KW-0805">Transcription regulation</keyword>
<name>A0A914CAI4_9BILA</name>
<keyword evidence="4" id="KW-0539">Nucleus</keyword>
<dbReference type="PROSITE" id="PS51119">
    <property type="entry name" value="TAFH"/>
    <property type="match status" value="1"/>
</dbReference>
<dbReference type="PANTHER" id="PTHR45774">
    <property type="entry name" value="BTB/POZ DOMAIN-CONTAINING"/>
    <property type="match status" value="1"/>
</dbReference>
<proteinExistence type="predicted"/>
<comment type="subcellular location">
    <subcellularLocation>
        <location evidence="1">Nucleus</location>
    </subcellularLocation>
</comment>
<dbReference type="GO" id="GO:0022008">
    <property type="term" value="P:neurogenesis"/>
    <property type="evidence" value="ECO:0007669"/>
    <property type="project" value="TreeGrafter"/>
</dbReference>
<dbReference type="GO" id="GO:0006351">
    <property type="term" value="P:DNA-templated transcription"/>
    <property type="evidence" value="ECO:0007669"/>
    <property type="project" value="InterPro"/>
</dbReference>
<feature type="domain" description="BTB" evidence="6">
    <location>
        <begin position="160"/>
        <end position="233"/>
    </location>
</feature>
<dbReference type="InterPro" id="IPR011705">
    <property type="entry name" value="BACK"/>
</dbReference>
<organism evidence="8 9">
    <name type="scientific">Acrobeloides nanus</name>
    <dbReference type="NCBI Taxonomy" id="290746"/>
    <lineage>
        <taxon>Eukaryota</taxon>
        <taxon>Metazoa</taxon>
        <taxon>Ecdysozoa</taxon>
        <taxon>Nematoda</taxon>
        <taxon>Chromadorea</taxon>
        <taxon>Rhabditida</taxon>
        <taxon>Tylenchina</taxon>
        <taxon>Cephalobomorpha</taxon>
        <taxon>Cephaloboidea</taxon>
        <taxon>Cephalobidae</taxon>
        <taxon>Acrobeloides</taxon>
    </lineage>
</organism>
<evidence type="ECO:0000256" key="5">
    <source>
        <dbReference type="SAM" id="MobiDB-lite"/>
    </source>
</evidence>
<protein>
    <submittedName>
        <fullName evidence="9">BTB/POZ domain-containing protein</fullName>
    </submittedName>
</protein>
<dbReference type="InterPro" id="IPR037249">
    <property type="entry name" value="TAFH/NHR1_dom_sf"/>
</dbReference>